<evidence type="ECO:0000256" key="7">
    <source>
        <dbReference type="PIRSR" id="PIRSR604808-3"/>
    </source>
</evidence>
<dbReference type="PANTHER" id="PTHR22748">
    <property type="entry name" value="AP ENDONUCLEASE"/>
    <property type="match status" value="1"/>
</dbReference>
<feature type="active site" evidence="5">
    <location>
        <position position="105"/>
    </location>
</feature>
<dbReference type="GO" id="GO:0008081">
    <property type="term" value="F:phosphoric diester hydrolase activity"/>
    <property type="evidence" value="ECO:0007669"/>
    <property type="project" value="TreeGrafter"/>
</dbReference>
<dbReference type="GO" id="GO:0008311">
    <property type="term" value="F:double-stranded DNA 3'-5' DNA exonuclease activity"/>
    <property type="evidence" value="ECO:0007669"/>
    <property type="project" value="UniProtKB-EC"/>
</dbReference>
<keyword evidence="4 6" id="KW-0460">Magnesium</keyword>
<proteinExistence type="inferred from homology"/>
<comment type="similarity">
    <text evidence="1">Belongs to the DNA repair enzymes AP/ExoA family.</text>
</comment>
<feature type="active site" description="Proton donor/acceptor" evidence="5">
    <location>
        <position position="144"/>
    </location>
</feature>
<keyword evidence="2 6" id="KW-0479">Metal-binding</keyword>
<reference evidence="9 10" key="1">
    <citation type="journal article" date="2019" name="ISME J.">
        <title>Isolation and characterization of a thermophilic sulfur- and iron-reducing thaumarchaeote from a terrestrial acidic hot spring.</title>
        <authorList>
            <person name="Kato S."/>
            <person name="Itoh T."/>
            <person name="Yuki M."/>
            <person name="Nagamori M."/>
            <person name="Ohnishi M."/>
            <person name="Uematsu K."/>
            <person name="Suzuki K."/>
            <person name="Takashina T."/>
            <person name="Ohkuma M."/>
        </authorList>
    </citation>
    <scope>NUCLEOTIDE SEQUENCE [LARGE SCALE GENOMIC DNA]</scope>
    <source>
        <strain evidence="9 10">NAS-02</strain>
    </source>
</reference>
<feature type="binding site" evidence="6">
    <location>
        <position position="34"/>
    </location>
    <ligand>
        <name>Mg(2+)</name>
        <dbReference type="ChEBI" id="CHEBI:18420"/>
        <label>1</label>
    </ligand>
</feature>
<feature type="site" description="Important for catalytic activity" evidence="7">
    <location>
        <position position="215"/>
    </location>
</feature>
<evidence type="ECO:0000313" key="9">
    <source>
        <dbReference type="EMBL" id="BBE42298.1"/>
    </source>
</evidence>
<dbReference type="InterPro" id="IPR036691">
    <property type="entry name" value="Endo/exonu/phosph_ase_sf"/>
</dbReference>
<evidence type="ECO:0000256" key="1">
    <source>
        <dbReference type="ARBA" id="ARBA00007092"/>
    </source>
</evidence>
<dbReference type="GO" id="GO:0006284">
    <property type="term" value="P:base-excision repair"/>
    <property type="evidence" value="ECO:0007669"/>
    <property type="project" value="TreeGrafter"/>
</dbReference>
<feature type="domain" description="Endonuclease/exonuclease/phosphatase" evidence="8">
    <location>
        <begin position="4"/>
        <end position="241"/>
    </location>
</feature>
<dbReference type="OrthoDB" id="146626at2157"/>
<sequence length="250" mass="28844">MRIASWNVNGIRSAMRKGLPEFLRMGYDVVLLQEVKSDSVPLDLYSETGYEAYLNPSKRKGYSGTLTLTAVKPLSVSFGIGDPKFDDEGRVITMELDEYYVINAYFPNAQHGLTRLDYKLEFNREFEEFAQGLRRRKPLVIGGDFNVAHTELDIARPKDNVNNAGFTQAERDWMTHFLGLGYVDTFRMFYSDGGHYTWWSYRFNARSKNIGWRIDYLIVSEELRQRVKGAGILKDVVGSDHVPVWVEIER</sequence>
<dbReference type="KEGG" id="ccai:NAS2_0909"/>
<feature type="site" description="Transition state stabilizer" evidence="7">
    <location>
        <position position="146"/>
    </location>
</feature>
<dbReference type="GeneID" id="55584720"/>
<dbReference type="AlphaFoldDB" id="A0A4P2VMU2"/>
<feature type="binding site" evidence="6">
    <location>
        <position position="241"/>
    </location>
    <ligand>
        <name>Mg(2+)</name>
        <dbReference type="ChEBI" id="CHEBI:18420"/>
        <label>1</label>
    </ligand>
</feature>
<dbReference type="CDD" id="cd09073">
    <property type="entry name" value="ExoIII_AP-endo"/>
    <property type="match status" value="1"/>
</dbReference>
<dbReference type="Gene3D" id="3.60.10.10">
    <property type="entry name" value="Endonuclease/exonuclease/phosphatase"/>
    <property type="match status" value="1"/>
</dbReference>
<dbReference type="RefSeq" id="WP_174448543.1">
    <property type="nucleotide sequence ID" value="NZ_AP018732.1"/>
</dbReference>
<dbReference type="InterPro" id="IPR005135">
    <property type="entry name" value="Endo/exonuclease/phosphatase"/>
</dbReference>
<evidence type="ECO:0000256" key="6">
    <source>
        <dbReference type="PIRSR" id="PIRSR604808-2"/>
    </source>
</evidence>
<evidence type="ECO:0000256" key="5">
    <source>
        <dbReference type="PIRSR" id="PIRSR604808-1"/>
    </source>
</evidence>
<dbReference type="GO" id="GO:0003906">
    <property type="term" value="F:DNA-(apurinic or apyrimidinic site) endonuclease activity"/>
    <property type="evidence" value="ECO:0007669"/>
    <property type="project" value="TreeGrafter"/>
</dbReference>
<protein>
    <submittedName>
        <fullName evidence="9">Exodeoxyribonuclease III</fullName>
        <ecNumber evidence="9">3.1.11.2</ecNumber>
    </submittedName>
</protein>
<dbReference type="NCBIfam" id="TIGR00195">
    <property type="entry name" value="exoDNase_III"/>
    <property type="match status" value="1"/>
</dbReference>
<accession>A0A4P2VMU2</accession>
<dbReference type="NCBIfam" id="TIGR00633">
    <property type="entry name" value="xth"/>
    <property type="match status" value="1"/>
</dbReference>
<dbReference type="EC" id="3.1.11.2" evidence="9"/>
<dbReference type="Proteomes" id="UP000509448">
    <property type="component" value="Chromosome"/>
</dbReference>
<name>A0A4P2VMU2_9ARCH</name>
<gene>
    <name evidence="9" type="ORF">NAS2_0909</name>
</gene>
<feature type="site" description="Interaction with DNA substrate" evidence="7">
    <location>
        <position position="241"/>
    </location>
</feature>
<dbReference type="PROSITE" id="PS51435">
    <property type="entry name" value="AP_NUCLEASE_F1_4"/>
    <property type="match status" value="1"/>
</dbReference>
<dbReference type="InterPro" id="IPR004808">
    <property type="entry name" value="AP_endonuc_1"/>
</dbReference>
<dbReference type="SUPFAM" id="SSF56219">
    <property type="entry name" value="DNase I-like"/>
    <property type="match status" value="1"/>
</dbReference>
<dbReference type="EMBL" id="AP018732">
    <property type="protein sequence ID" value="BBE42298.1"/>
    <property type="molecule type" value="Genomic_DNA"/>
</dbReference>
<evidence type="ECO:0000313" key="10">
    <source>
        <dbReference type="Proteomes" id="UP000509448"/>
    </source>
</evidence>
<feature type="binding site" evidence="6">
    <location>
        <position position="7"/>
    </location>
    <ligand>
        <name>Mg(2+)</name>
        <dbReference type="ChEBI" id="CHEBI:18420"/>
        <label>1</label>
    </ligand>
</feature>
<feature type="binding site" evidence="6">
    <location>
        <position position="146"/>
    </location>
    <ligand>
        <name>Mg(2+)</name>
        <dbReference type="ChEBI" id="CHEBI:18420"/>
        <label>1</label>
    </ligand>
</feature>
<organism evidence="9 10">
    <name type="scientific">Conexivisphaera calida</name>
    <dbReference type="NCBI Taxonomy" id="1874277"/>
    <lineage>
        <taxon>Archaea</taxon>
        <taxon>Nitrososphaerota</taxon>
        <taxon>Conexivisphaeria</taxon>
        <taxon>Conexivisphaerales</taxon>
        <taxon>Conexivisphaeraceae</taxon>
        <taxon>Conexivisphaera</taxon>
    </lineage>
</organism>
<evidence type="ECO:0000256" key="3">
    <source>
        <dbReference type="ARBA" id="ARBA00022801"/>
    </source>
</evidence>
<dbReference type="PANTHER" id="PTHR22748:SF6">
    <property type="entry name" value="DNA-(APURINIC OR APYRIMIDINIC SITE) ENDONUCLEASE"/>
    <property type="match status" value="1"/>
</dbReference>
<dbReference type="Pfam" id="PF03372">
    <property type="entry name" value="Exo_endo_phos"/>
    <property type="match status" value="1"/>
</dbReference>
<keyword evidence="3 9" id="KW-0378">Hydrolase</keyword>
<feature type="binding site" evidence="6">
    <location>
        <position position="240"/>
    </location>
    <ligand>
        <name>Mg(2+)</name>
        <dbReference type="ChEBI" id="CHEBI:18420"/>
        <label>1</label>
    </ligand>
</feature>
<dbReference type="GO" id="GO:0046872">
    <property type="term" value="F:metal ion binding"/>
    <property type="evidence" value="ECO:0007669"/>
    <property type="project" value="UniProtKB-KW"/>
</dbReference>
<feature type="binding site" evidence="6">
    <location>
        <position position="144"/>
    </location>
    <ligand>
        <name>Mg(2+)</name>
        <dbReference type="ChEBI" id="CHEBI:18420"/>
        <label>1</label>
    </ligand>
</feature>
<keyword evidence="10" id="KW-1185">Reference proteome</keyword>
<feature type="active site" description="Proton acceptor" evidence="5">
    <location>
        <position position="241"/>
    </location>
</feature>
<evidence type="ECO:0000256" key="2">
    <source>
        <dbReference type="ARBA" id="ARBA00022723"/>
    </source>
</evidence>
<keyword evidence="6" id="KW-0464">Manganese</keyword>
<comment type="cofactor">
    <cofactor evidence="6">
        <name>Mg(2+)</name>
        <dbReference type="ChEBI" id="CHEBI:18420"/>
    </cofactor>
    <cofactor evidence="6">
        <name>Mn(2+)</name>
        <dbReference type="ChEBI" id="CHEBI:29035"/>
    </cofactor>
    <text evidence="6">Probably binds two magnesium or manganese ions per subunit.</text>
</comment>
<evidence type="ECO:0000259" key="8">
    <source>
        <dbReference type="Pfam" id="PF03372"/>
    </source>
</evidence>
<evidence type="ECO:0000256" key="4">
    <source>
        <dbReference type="ARBA" id="ARBA00022842"/>
    </source>
</evidence>